<keyword evidence="2" id="KW-0645">Protease</keyword>
<sequence length="799" mass="89303">MRNPPETPPLWHYRKRSPDYSSFINGSSDLRLPRIEPSMLTHLLFDVPPSTLNEFVDQLTFPQRRRIQVMGFGGLLRVSAERLESRELLKFLFHRLDPQTMVISVTKEKRIHVTSFAVKQVLDLPNDGEDIDLHTPAQQSKSLSDFKTLVGLAESQDLHASHLKKILEDDHKFGSALIDNDMAIRFFFIIACNKFLFPSTDNNIRYKDIYLTRDLSCLPGLNWCKAVVDDLRDAAVAWRVDKGKKSHSGCAFFLILRNSNNTCYHTTNQPSADVPPEPLAGTHFPSLQVELHGLVAQISSSSRKSQALLALANFDSKAKKASGYMNMGQNILQDAHQKVIHTLRQILHDEVHGNNSEEHHEQSHGSDQGGHTNQVPSQRISVDVQQNTNQAQVLPTVYTDVTIDHVVPPAAGISHQQAATTDMTTSGASIVPLADMQVTDEENDRLHMGMDGELLPVCTQVYTDVTIDPVGPPAGGISHPQAATTDMTTSGASVVPQTDMQVTDEENDGLHMGMEGKLSPVCTQVYTDVTTEHTVPPKASTTVMTTSEANVVPQTHKKVTDEFAGMQNNTDDALGPTLSRGCTQDKTTHRPFMSFFVACISHDERHMADGGGVQGLLVSRAWEYVNIEEDTDISQWESPAALAVLQRDIGDLDPTKVKLFLLPVMEEEHYSVYCINFIHDRIDVLDSSAEHHTVYHQVLGDRIIRRLNLLFQEATDGKMKEFTRFKRPIIDACLQSHDNDCGLYALKFMELWNGDSFHVPILTGKKDNYKSQLLFYGLYHTLNEIKKLPAGLEAHRPRQ</sequence>
<feature type="region of interest" description="Disordered" evidence="4">
    <location>
        <begin position="354"/>
        <end position="375"/>
    </location>
</feature>
<evidence type="ECO:0000256" key="2">
    <source>
        <dbReference type="ARBA" id="ARBA00022670"/>
    </source>
</evidence>
<dbReference type="InterPro" id="IPR038765">
    <property type="entry name" value="Papain-like_cys_pep_sf"/>
</dbReference>
<accession>A0ABC9AXE4</accession>
<feature type="compositionally biased region" description="Basic and acidic residues" evidence="4">
    <location>
        <begin position="354"/>
        <end position="364"/>
    </location>
</feature>
<evidence type="ECO:0000256" key="1">
    <source>
        <dbReference type="ARBA" id="ARBA00005234"/>
    </source>
</evidence>
<evidence type="ECO:0000259" key="5">
    <source>
        <dbReference type="PROSITE" id="PS50600"/>
    </source>
</evidence>
<dbReference type="SUPFAM" id="SSF54001">
    <property type="entry name" value="Cysteine proteinases"/>
    <property type="match status" value="1"/>
</dbReference>
<evidence type="ECO:0000313" key="7">
    <source>
        <dbReference type="Proteomes" id="UP001497457"/>
    </source>
</evidence>
<comment type="similarity">
    <text evidence="1">Belongs to the peptidase C48 family.</text>
</comment>
<dbReference type="PANTHER" id="PTHR34835:SF71">
    <property type="entry name" value="UBIQUITIN-LIKE PROTEASE FAMILY PROFILE DOMAIN-CONTAINING PROTEIN"/>
    <property type="match status" value="1"/>
</dbReference>
<organism evidence="6 7">
    <name type="scientific">Urochloa decumbens</name>
    <dbReference type="NCBI Taxonomy" id="240449"/>
    <lineage>
        <taxon>Eukaryota</taxon>
        <taxon>Viridiplantae</taxon>
        <taxon>Streptophyta</taxon>
        <taxon>Embryophyta</taxon>
        <taxon>Tracheophyta</taxon>
        <taxon>Spermatophyta</taxon>
        <taxon>Magnoliopsida</taxon>
        <taxon>Liliopsida</taxon>
        <taxon>Poales</taxon>
        <taxon>Poaceae</taxon>
        <taxon>PACMAD clade</taxon>
        <taxon>Panicoideae</taxon>
        <taxon>Panicodae</taxon>
        <taxon>Paniceae</taxon>
        <taxon>Melinidinae</taxon>
        <taxon>Urochloa</taxon>
    </lineage>
</organism>
<dbReference type="Gene3D" id="3.40.395.10">
    <property type="entry name" value="Adenoviral Proteinase, Chain A"/>
    <property type="match status" value="1"/>
</dbReference>
<evidence type="ECO:0000313" key="6">
    <source>
        <dbReference type="EMBL" id="CAL4988272.1"/>
    </source>
</evidence>
<feature type="compositionally biased region" description="Polar residues" evidence="4">
    <location>
        <begin position="365"/>
        <end position="375"/>
    </location>
</feature>
<evidence type="ECO:0000256" key="4">
    <source>
        <dbReference type="SAM" id="MobiDB-lite"/>
    </source>
</evidence>
<keyword evidence="7" id="KW-1185">Reference proteome</keyword>
<dbReference type="PANTHER" id="PTHR34835">
    <property type="entry name" value="OS07G0283600 PROTEIN-RELATED"/>
    <property type="match status" value="1"/>
</dbReference>
<dbReference type="Pfam" id="PF02902">
    <property type="entry name" value="Peptidase_C48"/>
    <property type="match status" value="1"/>
</dbReference>
<keyword evidence="3" id="KW-0378">Hydrolase</keyword>
<dbReference type="GO" id="GO:0008233">
    <property type="term" value="F:peptidase activity"/>
    <property type="evidence" value="ECO:0007669"/>
    <property type="project" value="UniProtKB-KW"/>
</dbReference>
<protein>
    <recommendedName>
        <fullName evidence="5">Ubiquitin-like protease family profile domain-containing protein</fullName>
    </recommendedName>
</protein>
<reference evidence="6" key="1">
    <citation type="submission" date="2024-10" db="EMBL/GenBank/DDBJ databases">
        <authorList>
            <person name="Ryan C."/>
        </authorList>
    </citation>
    <scope>NUCLEOTIDE SEQUENCE [LARGE SCALE GENOMIC DNA]</scope>
</reference>
<dbReference type="GO" id="GO:0006508">
    <property type="term" value="P:proteolysis"/>
    <property type="evidence" value="ECO:0007669"/>
    <property type="project" value="UniProtKB-KW"/>
</dbReference>
<gene>
    <name evidence="6" type="ORF">URODEC1_LOCUS59164</name>
</gene>
<dbReference type="EMBL" id="OZ075133">
    <property type="protein sequence ID" value="CAL4988272.1"/>
    <property type="molecule type" value="Genomic_DNA"/>
</dbReference>
<dbReference type="PROSITE" id="PS50600">
    <property type="entry name" value="ULP_PROTEASE"/>
    <property type="match status" value="1"/>
</dbReference>
<evidence type="ECO:0000256" key="3">
    <source>
        <dbReference type="ARBA" id="ARBA00022801"/>
    </source>
</evidence>
<dbReference type="InterPro" id="IPR003653">
    <property type="entry name" value="Peptidase_C48_C"/>
</dbReference>
<proteinExistence type="inferred from homology"/>
<name>A0ABC9AXE4_9POAL</name>
<dbReference type="Proteomes" id="UP001497457">
    <property type="component" value="Chromosome 23rd"/>
</dbReference>
<feature type="domain" description="Ubiquitin-like protease family profile" evidence="5">
    <location>
        <begin position="564"/>
        <end position="752"/>
    </location>
</feature>
<dbReference type="AlphaFoldDB" id="A0ABC9AXE4"/>